<keyword evidence="1" id="KW-0472">Membrane</keyword>
<feature type="transmembrane region" description="Helical" evidence="1">
    <location>
        <begin position="61"/>
        <end position="81"/>
    </location>
</feature>
<accession>A0A7W8GF97</accession>
<feature type="transmembrane region" description="Helical" evidence="1">
    <location>
        <begin position="136"/>
        <end position="154"/>
    </location>
</feature>
<keyword evidence="3" id="KW-1185">Reference proteome</keyword>
<feature type="transmembrane region" description="Helical" evidence="1">
    <location>
        <begin position="6"/>
        <end position="27"/>
    </location>
</feature>
<protein>
    <submittedName>
        <fullName evidence="2">Uncharacterized protein</fullName>
    </submittedName>
</protein>
<gene>
    <name evidence="2" type="ORF">HNQ09_002002</name>
</gene>
<feature type="transmembrane region" description="Helical" evidence="1">
    <location>
        <begin position="93"/>
        <end position="116"/>
    </location>
</feature>
<organism evidence="2 3">
    <name type="scientific">Deinococcus budaensis</name>
    <dbReference type="NCBI Taxonomy" id="1665626"/>
    <lineage>
        <taxon>Bacteria</taxon>
        <taxon>Thermotogati</taxon>
        <taxon>Deinococcota</taxon>
        <taxon>Deinococci</taxon>
        <taxon>Deinococcales</taxon>
        <taxon>Deinococcaceae</taxon>
        <taxon>Deinococcus</taxon>
    </lineage>
</organism>
<sequence>MVTPLWLLGTFMGVVLAGLLVWAFTFLPPARARPLAGLGYALSVVWLLVWVPASLSPSFEIGGLVQATLLGAILAGVLLGIPRWLRWRERPWLSLGVGLLIPNVLALGAAALNYGLHYGLALDENAAASRAFTRSLPWALPAAGVGVSLLAWQARRRGAS</sequence>
<evidence type="ECO:0000256" key="1">
    <source>
        <dbReference type="SAM" id="Phobius"/>
    </source>
</evidence>
<dbReference type="Proteomes" id="UP000525389">
    <property type="component" value="Unassembled WGS sequence"/>
</dbReference>
<dbReference type="RefSeq" id="WP_184028548.1">
    <property type="nucleotide sequence ID" value="NZ_JACHFN010000006.1"/>
</dbReference>
<evidence type="ECO:0000313" key="2">
    <source>
        <dbReference type="EMBL" id="MBB5234564.1"/>
    </source>
</evidence>
<name>A0A7W8GF97_9DEIO</name>
<proteinExistence type="predicted"/>
<comment type="caution">
    <text evidence="2">The sequence shown here is derived from an EMBL/GenBank/DDBJ whole genome shotgun (WGS) entry which is preliminary data.</text>
</comment>
<evidence type="ECO:0000313" key="3">
    <source>
        <dbReference type="Proteomes" id="UP000525389"/>
    </source>
</evidence>
<dbReference type="EMBL" id="JACHFN010000006">
    <property type="protein sequence ID" value="MBB5234564.1"/>
    <property type="molecule type" value="Genomic_DNA"/>
</dbReference>
<reference evidence="2 3" key="1">
    <citation type="submission" date="2020-08" db="EMBL/GenBank/DDBJ databases">
        <title>Genomic Encyclopedia of Type Strains, Phase IV (KMG-IV): sequencing the most valuable type-strain genomes for metagenomic binning, comparative biology and taxonomic classification.</title>
        <authorList>
            <person name="Goeker M."/>
        </authorList>
    </citation>
    <scope>NUCLEOTIDE SEQUENCE [LARGE SCALE GENOMIC DNA]</scope>
    <source>
        <strain evidence="2 3">DSM 101791</strain>
    </source>
</reference>
<feature type="transmembrane region" description="Helical" evidence="1">
    <location>
        <begin position="34"/>
        <end position="55"/>
    </location>
</feature>
<keyword evidence="1" id="KW-0812">Transmembrane</keyword>
<keyword evidence="1" id="KW-1133">Transmembrane helix</keyword>
<dbReference type="AlphaFoldDB" id="A0A7W8GF97"/>